<dbReference type="AlphaFoldDB" id="A0A318UDX9"/>
<keyword evidence="1" id="KW-0732">Signal</keyword>
<gene>
    <name evidence="2" type="ORF">B0O44_10616</name>
</gene>
<name>A0A318UDX9_9SPHI</name>
<sequence length="156" mass="17568">MKTYILLFVLLTGFLTACQNTTPTSKKADSVITAENKTVSKLEKECYLYASGKDTIAMTLRKNGDQLSGDLLYSLFEKDRNYGTITGKMKGDSLFIHYIFDAEGMHSARELIFLKKGNQLLEGFGDVEEKNGEMVFKDPRKIQFNNSIVLQKGNCK</sequence>
<dbReference type="EMBL" id="QKLU01000006">
    <property type="protein sequence ID" value="PYF72367.1"/>
    <property type="molecule type" value="Genomic_DNA"/>
</dbReference>
<evidence type="ECO:0000256" key="1">
    <source>
        <dbReference type="SAM" id="SignalP"/>
    </source>
</evidence>
<evidence type="ECO:0000313" key="3">
    <source>
        <dbReference type="Proteomes" id="UP000248198"/>
    </source>
</evidence>
<dbReference type="OrthoDB" id="794403at2"/>
<dbReference type="Proteomes" id="UP000248198">
    <property type="component" value="Unassembled WGS sequence"/>
</dbReference>
<comment type="caution">
    <text evidence="2">The sequence shown here is derived from an EMBL/GenBank/DDBJ whole genome shotgun (WGS) entry which is preliminary data.</text>
</comment>
<keyword evidence="3" id="KW-1185">Reference proteome</keyword>
<protein>
    <recommendedName>
        <fullName evidence="4">NlpE-like protein</fullName>
    </recommendedName>
</protein>
<proteinExistence type="predicted"/>
<feature type="signal peptide" evidence="1">
    <location>
        <begin position="1"/>
        <end position="17"/>
    </location>
</feature>
<dbReference type="PROSITE" id="PS51257">
    <property type="entry name" value="PROKAR_LIPOPROTEIN"/>
    <property type="match status" value="1"/>
</dbReference>
<organism evidence="2 3">
    <name type="scientific">Pedobacter nutrimenti</name>
    <dbReference type="NCBI Taxonomy" id="1241337"/>
    <lineage>
        <taxon>Bacteria</taxon>
        <taxon>Pseudomonadati</taxon>
        <taxon>Bacteroidota</taxon>
        <taxon>Sphingobacteriia</taxon>
        <taxon>Sphingobacteriales</taxon>
        <taxon>Sphingobacteriaceae</taxon>
        <taxon>Pedobacter</taxon>
    </lineage>
</organism>
<evidence type="ECO:0008006" key="4">
    <source>
        <dbReference type="Google" id="ProtNLM"/>
    </source>
</evidence>
<reference evidence="2 3" key="1">
    <citation type="submission" date="2018-06" db="EMBL/GenBank/DDBJ databases">
        <title>Genomic Encyclopedia of Archaeal and Bacterial Type Strains, Phase II (KMG-II): from individual species to whole genera.</title>
        <authorList>
            <person name="Goeker M."/>
        </authorList>
    </citation>
    <scope>NUCLEOTIDE SEQUENCE [LARGE SCALE GENOMIC DNA]</scope>
    <source>
        <strain evidence="2 3">DSM 27372</strain>
    </source>
</reference>
<dbReference type="RefSeq" id="WP_110833093.1">
    <property type="nucleotide sequence ID" value="NZ_QKLU01000006.1"/>
</dbReference>
<accession>A0A318UDX9</accession>
<feature type="chain" id="PRO_5016246100" description="NlpE-like protein" evidence="1">
    <location>
        <begin position="18"/>
        <end position="156"/>
    </location>
</feature>
<evidence type="ECO:0000313" key="2">
    <source>
        <dbReference type="EMBL" id="PYF72367.1"/>
    </source>
</evidence>